<evidence type="ECO:0000256" key="4">
    <source>
        <dbReference type="ARBA" id="ARBA00022803"/>
    </source>
</evidence>
<proteinExistence type="inferred from homology"/>
<dbReference type="GO" id="GO:0005743">
    <property type="term" value="C:mitochondrial inner membrane"/>
    <property type="evidence" value="ECO:0007669"/>
    <property type="project" value="TreeGrafter"/>
</dbReference>
<evidence type="ECO:0000256" key="6">
    <source>
        <dbReference type="ARBA" id="ARBA00023128"/>
    </source>
</evidence>
<dbReference type="EMBL" id="JAPWDV010000001">
    <property type="protein sequence ID" value="KAJ6223459.1"/>
    <property type="molecule type" value="Genomic_DNA"/>
</dbReference>
<dbReference type="PANTHER" id="PTHR13143">
    <property type="entry name" value="TETRATRICOPEPTIDE REPEAT PROTEIN 19"/>
    <property type="match status" value="1"/>
</dbReference>
<reference evidence="7" key="1">
    <citation type="submission" date="2022-12" db="EMBL/GenBank/DDBJ databases">
        <title>Genome assemblies of Blomia tropicalis.</title>
        <authorList>
            <person name="Cui Y."/>
        </authorList>
    </citation>
    <scope>NUCLEOTIDE SEQUENCE</scope>
    <source>
        <tissue evidence="7">Adult mites</tissue>
    </source>
</reference>
<evidence type="ECO:0000313" key="8">
    <source>
        <dbReference type="Proteomes" id="UP001142055"/>
    </source>
</evidence>
<keyword evidence="5" id="KW-0809">Transit peptide</keyword>
<evidence type="ECO:0000256" key="2">
    <source>
        <dbReference type="ARBA" id="ARBA00008219"/>
    </source>
</evidence>
<dbReference type="InterPro" id="IPR011990">
    <property type="entry name" value="TPR-like_helical_dom_sf"/>
</dbReference>
<dbReference type="AlphaFoldDB" id="A0A9Q0MDI1"/>
<dbReference type="SMART" id="SM00028">
    <property type="entry name" value="TPR"/>
    <property type="match status" value="4"/>
</dbReference>
<comment type="caution">
    <text evidence="7">The sequence shown here is derived from an EMBL/GenBank/DDBJ whole genome shotgun (WGS) entry which is preliminary data.</text>
</comment>
<comment type="subcellular location">
    <subcellularLocation>
        <location evidence="1">Mitochondrion</location>
    </subcellularLocation>
</comment>
<dbReference type="Pfam" id="PF13424">
    <property type="entry name" value="TPR_12"/>
    <property type="match status" value="1"/>
</dbReference>
<sequence length="349" mass="40430">MEYCDGVNGAKRDHTLGLCLQTIQFIQPKWAWDILTPLLIYFGVIEDIEKTESPLILSIKRGILAKQRKEYHKADLILHSALKMAQDLSYTDAETYIFDVLADNCFEKKDYKKAQNLYLEVISRLSMKEDFSYDSEELVELSIKLAYCYSQLGQFEAAEKGFQFSIDTQIIRTNKFWNDKLSKVIVIDTEDNANKLDEIQTNSLALLGMSYDYYSKHLEQSSDSLRFALAYRLKALQISKVVNGVQHEQTYLLENDVANLYVQMGNYDQAKRHLRNAIDGAKESESEELAVYYLNMASLHYHQNRFDLAKPYCRKSLEFLLNSNTEISAKEHKMLMNKSELCLNGKEFI</sequence>
<gene>
    <name evidence="7" type="ORF">RDWZM_002004</name>
</gene>
<comment type="similarity">
    <text evidence="2">Belongs to the TTC19 family.</text>
</comment>
<dbReference type="SUPFAM" id="SSF48452">
    <property type="entry name" value="TPR-like"/>
    <property type="match status" value="2"/>
</dbReference>
<keyword evidence="6" id="KW-0496">Mitochondrion</keyword>
<dbReference type="GO" id="GO:0034551">
    <property type="term" value="P:mitochondrial respiratory chain complex III assembly"/>
    <property type="evidence" value="ECO:0007669"/>
    <property type="project" value="InterPro"/>
</dbReference>
<evidence type="ECO:0000256" key="1">
    <source>
        <dbReference type="ARBA" id="ARBA00004173"/>
    </source>
</evidence>
<dbReference type="PANTHER" id="PTHR13143:SF6">
    <property type="entry name" value="TETRATRICOPEPTIDE REPEAT PROTEIN 19, MITOCHONDRIAL"/>
    <property type="match status" value="1"/>
</dbReference>
<evidence type="ECO:0000256" key="5">
    <source>
        <dbReference type="ARBA" id="ARBA00022946"/>
    </source>
</evidence>
<dbReference type="Gene3D" id="1.25.40.10">
    <property type="entry name" value="Tetratricopeptide repeat domain"/>
    <property type="match status" value="2"/>
</dbReference>
<dbReference type="Proteomes" id="UP001142055">
    <property type="component" value="Chromosome 1"/>
</dbReference>
<protein>
    <recommendedName>
        <fullName evidence="9">Tetratricopeptide repeat protein</fullName>
    </recommendedName>
</protein>
<evidence type="ECO:0000256" key="3">
    <source>
        <dbReference type="ARBA" id="ARBA00022737"/>
    </source>
</evidence>
<keyword evidence="3" id="KW-0677">Repeat</keyword>
<dbReference type="OMA" id="AQLGYDW"/>
<evidence type="ECO:0008006" key="9">
    <source>
        <dbReference type="Google" id="ProtNLM"/>
    </source>
</evidence>
<dbReference type="InterPro" id="IPR019734">
    <property type="entry name" value="TPR_rpt"/>
</dbReference>
<evidence type="ECO:0000313" key="7">
    <source>
        <dbReference type="EMBL" id="KAJ6223459.1"/>
    </source>
</evidence>
<accession>A0A9Q0MDI1</accession>
<keyword evidence="4" id="KW-0802">TPR repeat</keyword>
<organism evidence="7 8">
    <name type="scientific">Blomia tropicalis</name>
    <name type="common">Mite</name>
    <dbReference type="NCBI Taxonomy" id="40697"/>
    <lineage>
        <taxon>Eukaryota</taxon>
        <taxon>Metazoa</taxon>
        <taxon>Ecdysozoa</taxon>
        <taxon>Arthropoda</taxon>
        <taxon>Chelicerata</taxon>
        <taxon>Arachnida</taxon>
        <taxon>Acari</taxon>
        <taxon>Acariformes</taxon>
        <taxon>Sarcoptiformes</taxon>
        <taxon>Astigmata</taxon>
        <taxon>Glycyphagoidea</taxon>
        <taxon>Echimyopodidae</taxon>
        <taxon>Blomia</taxon>
    </lineage>
</organism>
<dbReference type="InterPro" id="IPR040395">
    <property type="entry name" value="TTC19"/>
</dbReference>
<keyword evidence="8" id="KW-1185">Reference proteome</keyword>
<name>A0A9Q0MDI1_BLOTA</name>